<evidence type="ECO:0000313" key="1">
    <source>
        <dbReference type="EMBL" id="KAF1917654.1"/>
    </source>
</evidence>
<dbReference type="OrthoDB" id="3682664at2759"/>
<dbReference type="InterPro" id="IPR006771">
    <property type="entry name" value="CetA-like"/>
</dbReference>
<sequence>MTRTSNGLYEGAPQQVSSYNLDGENVDYDLSCVFGAPFAGKRLEGTSTTGEAMCGPRVCIRGGGGGSGQERAQGGECLV</sequence>
<name>A0A6A5QSW9_AMPQU</name>
<dbReference type="Proteomes" id="UP000800096">
    <property type="component" value="Unassembled WGS sequence"/>
</dbReference>
<dbReference type="AlphaFoldDB" id="A0A6A5QSW9"/>
<accession>A0A6A5QSW9</accession>
<organism evidence="1 2">
    <name type="scientific">Ampelomyces quisqualis</name>
    <name type="common">Powdery mildew agent</name>
    <dbReference type="NCBI Taxonomy" id="50730"/>
    <lineage>
        <taxon>Eukaryota</taxon>
        <taxon>Fungi</taxon>
        <taxon>Dikarya</taxon>
        <taxon>Ascomycota</taxon>
        <taxon>Pezizomycotina</taxon>
        <taxon>Dothideomycetes</taxon>
        <taxon>Pleosporomycetidae</taxon>
        <taxon>Pleosporales</taxon>
        <taxon>Pleosporineae</taxon>
        <taxon>Phaeosphaeriaceae</taxon>
        <taxon>Ampelomyces</taxon>
    </lineage>
</organism>
<reference evidence="1" key="1">
    <citation type="journal article" date="2020" name="Stud. Mycol.">
        <title>101 Dothideomycetes genomes: a test case for predicting lifestyles and emergence of pathogens.</title>
        <authorList>
            <person name="Haridas S."/>
            <person name="Albert R."/>
            <person name="Binder M."/>
            <person name="Bloem J."/>
            <person name="Labutti K."/>
            <person name="Salamov A."/>
            <person name="Andreopoulos B."/>
            <person name="Baker S."/>
            <person name="Barry K."/>
            <person name="Bills G."/>
            <person name="Bluhm B."/>
            <person name="Cannon C."/>
            <person name="Castanera R."/>
            <person name="Culley D."/>
            <person name="Daum C."/>
            <person name="Ezra D."/>
            <person name="Gonzalez J."/>
            <person name="Henrissat B."/>
            <person name="Kuo A."/>
            <person name="Liang C."/>
            <person name="Lipzen A."/>
            <person name="Lutzoni F."/>
            <person name="Magnuson J."/>
            <person name="Mondo S."/>
            <person name="Nolan M."/>
            <person name="Ohm R."/>
            <person name="Pangilinan J."/>
            <person name="Park H.-J."/>
            <person name="Ramirez L."/>
            <person name="Alfaro M."/>
            <person name="Sun H."/>
            <person name="Tritt A."/>
            <person name="Yoshinaga Y."/>
            <person name="Zwiers L.-H."/>
            <person name="Turgeon B."/>
            <person name="Goodwin S."/>
            <person name="Spatafora J."/>
            <person name="Crous P."/>
            <person name="Grigoriev I."/>
        </authorList>
    </citation>
    <scope>NUCLEOTIDE SEQUENCE</scope>
    <source>
        <strain evidence="1">HMLAC05119</strain>
    </source>
</reference>
<evidence type="ECO:0000313" key="2">
    <source>
        <dbReference type="Proteomes" id="UP000800096"/>
    </source>
</evidence>
<protein>
    <submittedName>
        <fullName evidence="1">Uncharacterized protein</fullName>
    </submittedName>
</protein>
<dbReference type="Pfam" id="PF04681">
    <property type="entry name" value="Bys1"/>
    <property type="match status" value="1"/>
</dbReference>
<gene>
    <name evidence="1" type="ORF">BDU57DRAFT_171993</name>
</gene>
<proteinExistence type="predicted"/>
<keyword evidence="2" id="KW-1185">Reference proteome</keyword>
<dbReference type="EMBL" id="ML979134">
    <property type="protein sequence ID" value="KAF1917654.1"/>
    <property type="molecule type" value="Genomic_DNA"/>
</dbReference>